<keyword evidence="6" id="KW-1185">Reference proteome</keyword>
<organism evidence="5 6">
    <name type="scientific">Streptomyces subrutilus</name>
    <dbReference type="NCBI Taxonomy" id="36818"/>
    <lineage>
        <taxon>Bacteria</taxon>
        <taxon>Bacillati</taxon>
        <taxon>Actinomycetota</taxon>
        <taxon>Actinomycetes</taxon>
        <taxon>Kitasatosporales</taxon>
        <taxon>Streptomycetaceae</taxon>
        <taxon>Streptomyces</taxon>
    </lineage>
</organism>
<gene>
    <name evidence="5" type="ORF">CP968_02730</name>
</gene>
<protein>
    <submittedName>
        <fullName evidence="5">TetR/AcrR family transcriptional regulator</fullName>
    </submittedName>
</protein>
<evidence type="ECO:0000313" key="6">
    <source>
        <dbReference type="Proteomes" id="UP000326831"/>
    </source>
</evidence>
<dbReference type="Pfam" id="PF00440">
    <property type="entry name" value="TetR_N"/>
    <property type="match status" value="1"/>
</dbReference>
<reference evidence="5 6" key="1">
    <citation type="submission" date="2017-09" db="EMBL/GenBank/DDBJ databases">
        <authorList>
            <person name="Lee N."/>
            <person name="Cho B.-K."/>
        </authorList>
    </citation>
    <scope>NUCLEOTIDE SEQUENCE [LARGE SCALE GENOMIC DNA]</scope>
    <source>
        <strain evidence="5 6">ATCC 27467</strain>
    </source>
</reference>
<dbReference type="AlphaFoldDB" id="A0A5P2UDI7"/>
<proteinExistence type="predicted"/>
<dbReference type="KEGG" id="ssub:CP968_02730"/>
<dbReference type="SUPFAM" id="SSF46689">
    <property type="entry name" value="Homeodomain-like"/>
    <property type="match status" value="1"/>
</dbReference>
<dbReference type="InterPro" id="IPR001647">
    <property type="entry name" value="HTH_TetR"/>
</dbReference>
<evidence type="ECO:0000259" key="4">
    <source>
        <dbReference type="Pfam" id="PF00440"/>
    </source>
</evidence>
<dbReference type="InterPro" id="IPR050109">
    <property type="entry name" value="HTH-type_TetR-like_transc_reg"/>
</dbReference>
<name>A0A5P2UDI7_9ACTN</name>
<dbReference type="Gene3D" id="1.10.357.10">
    <property type="entry name" value="Tetracycline Repressor, domain 2"/>
    <property type="match status" value="1"/>
</dbReference>
<evidence type="ECO:0000313" key="5">
    <source>
        <dbReference type="EMBL" id="QEU77346.1"/>
    </source>
</evidence>
<accession>A0A5P2UDI7</accession>
<evidence type="ECO:0000256" key="1">
    <source>
        <dbReference type="ARBA" id="ARBA00023015"/>
    </source>
</evidence>
<dbReference type="PANTHER" id="PTHR30055">
    <property type="entry name" value="HTH-TYPE TRANSCRIPTIONAL REGULATOR RUTR"/>
    <property type="match status" value="1"/>
</dbReference>
<sequence length="259" mass="27805">MARLPIRCLRWSASTRAPRGHARRGYVGTISRPRRPRPPVARPFGSELPQVRHLCIVRGEGGSFDMVHHEELLDGAARVLAGDHSASMVQIAAGIGTSRATLSRRYATREALLKAVAVRAIHVVDGCLGPVDLPDTADGAAFDAALEDLVVALLPAAHLYGFTTRDATVLADPEFRAGVDRQDRRALAFLALGQRLGRLRADLPPYWIWYSLWGLLDAAAEGVRDGHLAPRETGRLVLTSFLGGARPAEGPRAAAPGAP</sequence>
<dbReference type="InterPro" id="IPR009057">
    <property type="entry name" value="Homeodomain-like_sf"/>
</dbReference>
<dbReference type="OrthoDB" id="8654052at2"/>
<dbReference type="Proteomes" id="UP000326831">
    <property type="component" value="Chromosome"/>
</dbReference>
<keyword evidence="3" id="KW-0804">Transcription</keyword>
<dbReference type="PANTHER" id="PTHR30055:SF234">
    <property type="entry name" value="HTH-TYPE TRANSCRIPTIONAL REGULATOR BETI"/>
    <property type="match status" value="1"/>
</dbReference>
<evidence type="ECO:0000256" key="3">
    <source>
        <dbReference type="ARBA" id="ARBA00023163"/>
    </source>
</evidence>
<dbReference type="GO" id="GO:0003700">
    <property type="term" value="F:DNA-binding transcription factor activity"/>
    <property type="evidence" value="ECO:0007669"/>
    <property type="project" value="TreeGrafter"/>
</dbReference>
<dbReference type="EMBL" id="CP023701">
    <property type="protein sequence ID" value="QEU77346.1"/>
    <property type="molecule type" value="Genomic_DNA"/>
</dbReference>
<evidence type="ECO:0000256" key="2">
    <source>
        <dbReference type="ARBA" id="ARBA00023125"/>
    </source>
</evidence>
<feature type="domain" description="HTH tetR-type" evidence="4">
    <location>
        <begin position="72"/>
        <end position="116"/>
    </location>
</feature>
<keyword evidence="2" id="KW-0238">DNA-binding</keyword>
<keyword evidence="1" id="KW-0805">Transcription regulation</keyword>
<dbReference type="GO" id="GO:0000976">
    <property type="term" value="F:transcription cis-regulatory region binding"/>
    <property type="evidence" value="ECO:0007669"/>
    <property type="project" value="TreeGrafter"/>
</dbReference>